<dbReference type="InParanoid" id="A0A212FJP4"/>
<protein>
    <submittedName>
        <fullName evidence="14">Structural maintenance of chromosomes protein 6</fullName>
    </submittedName>
</protein>
<evidence type="ECO:0000256" key="3">
    <source>
        <dbReference type="ARBA" id="ARBA00006793"/>
    </source>
</evidence>
<evidence type="ECO:0000256" key="12">
    <source>
        <dbReference type="SAM" id="Coils"/>
    </source>
</evidence>
<keyword evidence="9" id="KW-0233">DNA recombination</keyword>
<reference evidence="14 15" key="1">
    <citation type="journal article" date="2011" name="Cell">
        <title>The monarch butterfly genome yields insights into long-distance migration.</title>
        <authorList>
            <person name="Zhan S."/>
            <person name="Merlin C."/>
            <person name="Boore J.L."/>
            <person name="Reppert S.M."/>
        </authorList>
    </citation>
    <scope>NUCLEOTIDE SEQUENCE [LARGE SCALE GENOMIC DNA]</scope>
    <source>
        <strain evidence="14">F-2</strain>
    </source>
</reference>
<dbReference type="AlphaFoldDB" id="A0A212FJP4"/>
<dbReference type="Gene3D" id="3.40.50.300">
    <property type="entry name" value="P-loop containing nucleotide triphosphate hydrolases"/>
    <property type="match status" value="1"/>
</dbReference>
<dbReference type="KEGG" id="dpl:KGM_208325"/>
<dbReference type="SUPFAM" id="SSF52540">
    <property type="entry name" value="P-loop containing nucleoside triphosphate hydrolases"/>
    <property type="match status" value="1"/>
</dbReference>
<comment type="caution">
    <text evidence="14">The sequence shown here is derived from an EMBL/GenBank/DDBJ whole genome shotgun (WGS) entry which is preliminary data.</text>
</comment>
<keyword evidence="8 12" id="KW-0175">Coiled coil</keyword>
<dbReference type="GO" id="GO:0000724">
    <property type="term" value="P:double-strand break repair via homologous recombination"/>
    <property type="evidence" value="ECO:0007669"/>
    <property type="project" value="TreeGrafter"/>
</dbReference>
<dbReference type="STRING" id="278856.A0A212FJP4"/>
<dbReference type="GO" id="GO:0003697">
    <property type="term" value="F:single-stranded DNA binding"/>
    <property type="evidence" value="ECO:0007669"/>
    <property type="project" value="TreeGrafter"/>
</dbReference>
<evidence type="ECO:0000256" key="6">
    <source>
        <dbReference type="ARBA" id="ARBA00022763"/>
    </source>
</evidence>
<evidence type="ECO:0000256" key="9">
    <source>
        <dbReference type="ARBA" id="ARBA00023172"/>
    </source>
</evidence>
<name>A0A212FJP4_DANPL</name>
<evidence type="ECO:0000256" key="7">
    <source>
        <dbReference type="ARBA" id="ARBA00022840"/>
    </source>
</evidence>
<dbReference type="GO" id="GO:0035861">
    <property type="term" value="C:site of double-strand break"/>
    <property type="evidence" value="ECO:0007669"/>
    <property type="project" value="TreeGrafter"/>
</dbReference>
<evidence type="ECO:0000256" key="8">
    <source>
        <dbReference type="ARBA" id="ARBA00023054"/>
    </source>
</evidence>
<dbReference type="PANTHER" id="PTHR19306">
    <property type="entry name" value="STRUCTURAL MAINTENANCE OF CHROMOSOMES 5,6 SMC5, SMC6"/>
    <property type="match status" value="1"/>
</dbReference>
<evidence type="ECO:0000256" key="4">
    <source>
        <dbReference type="ARBA" id="ARBA00022454"/>
    </source>
</evidence>
<dbReference type="GO" id="GO:0005524">
    <property type="term" value="F:ATP binding"/>
    <property type="evidence" value="ECO:0007669"/>
    <property type="project" value="UniProtKB-KW"/>
</dbReference>
<keyword evidence="6" id="KW-0227">DNA damage</keyword>
<dbReference type="EMBL" id="AGBW02008244">
    <property type="protein sequence ID" value="OWR53968.1"/>
    <property type="molecule type" value="Genomic_DNA"/>
</dbReference>
<keyword evidence="10" id="KW-0234">DNA repair</keyword>
<proteinExistence type="inferred from homology"/>
<keyword evidence="7" id="KW-0067">ATP-binding</keyword>
<evidence type="ECO:0000256" key="2">
    <source>
        <dbReference type="ARBA" id="ARBA00004286"/>
    </source>
</evidence>
<dbReference type="Pfam" id="PF02463">
    <property type="entry name" value="SMC_N"/>
    <property type="match status" value="1"/>
</dbReference>
<feature type="coiled-coil region" evidence="12">
    <location>
        <begin position="19"/>
        <end position="161"/>
    </location>
</feature>
<dbReference type="GO" id="GO:0005634">
    <property type="term" value="C:nucleus"/>
    <property type="evidence" value="ECO:0007669"/>
    <property type="project" value="UniProtKB-SubCell"/>
</dbReference>
<dbReference type="GO" id="GO:0003684">
    <property type="term" value="F:damaged DNA binding"/>
    <property type="evidence" value="ECO:0007669"/>
    <property type="project" value="TreeGrafter"/>
</dbReference>
<organism evidence="14 15">
    <name type="scientific">Danaus plexippus plexippus</name>
    <dbReference type="NCBI Taxonomy" id="278856"/>
    <lineage>
        <taxon>Eukaryota</taxon>
        <taxon>Metazoa</taxon>
        <taxon>Ecdysozoa</taxon>
        <taxon>Arthropoda</taxon>
        <taxon>Hexapoda</taxon>
        <taxon>Insecta</taxon>
        <taxon>Pterygota</taxon>
        <taxon>Neoptera</taxon>
        <taxon>Endopterygota</taxon>
        <taxon>Lepidoptera</taxon>
        <taxon>Glossata</taxon>
        <taxon>Ditrysia</taxon>
        <taxon>Papilionoidea</taxon>
        <taxon>Nymphalidae</taxon>
        <taxon>Danainae</taxon>
        <taxon>Danaini</taxon>
        <taxon>Danaina</taxon>
        <taxon>Danaus</taxon>
        <taxon>Danaus</taxon>
    </lineage>
</organism>
<keyword evidence="5" id="KW-0547">Nucleotide-binding</keyword>
<dbReference type="GO" id="GO:0030915">
    <property type="term" value="C:Smc5-Smc6 complex"/>
    <property type="evidence" value="ECO:0007669"/>
    <property type="project" value="TreeGrafter"/>
</dbReference>
<comment type="subcellular location">
    <subcellularLocation>
        <location evidence="2">Chromosome</location>
    </subcellularLocation>
    <subcellularLocation>
        <location evidence="1">Nucleus</location>
    </subcellularLocation>
</comment>
<evidence type="ECO:0000259" key="13">
    <source>
        <dbReference type="Pfam" id="PF02463"/>
    </source>
</evidence>
<evidence type="ECO:0000256" key="11">
    <source>
        <dbReference type="ARBA" id="ARBA00023242"/>
    </source>
</evidence>
<dbReference type="PANTHER" id="PTHR19306:SF6">
    <property type="entry name" value="STRUCTURAL MAINTENANCE OF CHROMOSOMES PROTEIN 6"/>
    <property type="match status" value="1"/>
</dbReference>
<dbReference type="Proteomes" id="UP000007151">
    <property type="component" value="Unassembled WGS sequence"/>
</dbReference>
<feature type="domain" description="RecF/RecN/SMC N-terminal" evidence="13">
    <location>
        <begin position="11"/>
        <end position="247"/>
    </location>
</feature>
<evidence type="ECO:0000256" key="1">
    <source>
        <dbReference type="ARBA" id="ARBA00004123"/>
    </source>
</evidence>
<accession>A0A212FJP4</accession>
<dbReference type="InterPro" id="IPR027417">
    <property type="entry name" value="P-loop_NTPase"/>
</dbReference>
<evidence type="ECO:0000313" key="14">
    <source>
        <dbReference type="EMBL" id="OWR53968.1"/>
    </source>
</evidence>
<evidence type="ECO:0000313" key="15">
    <source>
        <dbReference type="Proteomes" id="UP000007151"/>
    </source>
</evidence>
<dbReference type="InterPro" id="IPR003395">
    <property type="entry name" value="RecF/RecN/SMC_N"/>
</dbReference>
<comment type="similarity">
    <text evidence="3">Belongs to the SMC family. SMC6 subfamily.</text>
</comment>
<evidence type="ECO:0000256" key="5">
    <source>
        <dbReference type="ARBA" id="ARBA00022741"/>
    </source>
</evidence>
<dbReference type="eggNOG" id="KOG0250">
    <property type="taxonomic scope" value="Eukaryota"/>
</dbReference>
<gene>
    <name evidence="14" type="ORF">KGM_208325</name>
</gene>
<sequence length="290" mass="33655">MEEKIRVCGKEKEEAGGRLAQVKAEFNEIDAEYKKLKDKLMQKELEIENGQTKKMSFELRVKEGQKKLEELENALAQSKNVLEQQTQGLSDRPQQLRSKSELQNQLREIEQKLSALDSNRLPSRKKVHADLVAVTKRKNFVETELKTLKDLIKEIEKITKDHLKLCYQLQIDIGRRVQFCFIDKLKLRNYKGQINLDHGARILDIEVAGKTTDTLSGGERSYSTMALIMALWECVELPFYFMDEFDVFMLVRFAARRPSRQFVFFTPQTLPVAASDIVIHSLDNPMRMNN</sequence>
<evidence type="ECO:0000256" key="10">
    <source>
        <dbReference type="ARBA" id="ARBA00023204"/>
    </source>
</evidence>
<keyword evidence="11" id="KW-0539">Nucleus</keyword>
<keyword evidence="4" id="KW-0158">Chromosome</keyword>
<keyword evidence="15" id="KW-1185">Reference proteome</keyword>